<feature type="domain" description="Beta-ketoacyl-[acyl-carrier-protein] synthase III C-terminal" evidence="2">
    <location>
        <begin position="197"/>
        <end position="276"/>
    </location>
</feature>
<keyword evidence="1" id="KW-0808">Transferase</keyword>
<protein>
    <submittedName>
        <fullName evidence="3">Hydroxymethylglutaryl-CoA synthase family protein</fullName>
    </submittedName>
</protein>
<dbReference type="Proteomes" id="UP000266327">
    <property type="component" value="Unassembled WGS sequence"/>
</dbReference>
<sequence length="465" mass="50038">MQRAAIAAAHKWMAPSLKSLAKGHRAFCSWDEDSVTMAVEASRDALDNRDRAGIGKLYLSSTTMPFADLQHSAIVAGALNLSSACQTLDLGSTQRAGTSALMAALQNGGSDALLIASEQPKGKPGSIQEIGYGAGAAAFTLGSQNVIASLLGAASRTSFFVDHFRASDSDYNYVWEERWIRDEGYMKLVPDAVKAALKDAKVSAADISHFIMPSPMKGLADAVAKKLGVAAESVSDNLEENCGNTGSAHGLLMLAKVLEQATPGQIILVVGFGQGCDALVFQVTEAISKFKPRRGVSGALADAQVHDAYLRMLSYEGNIDLEWGMRAEKTVKTALTEQYRSSNQLASFMAGKCRCCQTLQFPQMPYCVNPECNASSENFDQVSLVDVPNSVLTYTADWLSYHPAPPLYVGFVQFENGARLLMETVEVGAAGLDVGTPLKVVFRIKDIDTTRGYPRYFWKTTPIEA</sequence>
<organism evidence="3 4">
    <name type="scientific">Noviherbaspirillum sedimenti</name>
    <dbReference type="NCBI Taxonomy" id="2320865"/>
    <lineage>
        <taxon>Bacteria</taxon>
        <taxon>Pseudomonadati</taxon>
        <taxon>Pseudomonadota</taxon>
        <taxon>Betaproteobacteria</taxon>
        <taxon>Burkholderiales</taxon>
        <taxon>Oxalobacteraceae</taxon>
        <taxon>Noviherbaspirillum</taxon>
    </lineage>
</organism>
<gene>
    <name evidence="3" type="ORF">D3878_17895</name>
</gene>
<dbReference type="InterPro" id="IPR016039">
    <property type="entry name" value="Thiolase-like"/>
</dbReference>
<evidence type="ECO:0000259" key="2">
    <source>
        <dbReference type="Pfam" id="PF08541"/>
    </source>
</evidence>
<dbReference type="CDD" id="cd00827">
    <property type="entry name" value="init_cond_enzymes"/>
    <property type="match status" value="1"/>
</dbReference>
<reference evidence="4" key="1">
    <citation type="submission" date="2018-09" db="EMBL/GenBank/DDBJ databases">
        <authorList>
            <person name="Zhu H."/>
        </authorList>
    </citation>
    <scope>NUCLEOTIDE SEQUENCE [LARGE SCALE GENOMIC DNA]</scope>
    <source>
        <strain evidence="4">K1S02-23</strain>
    </source>
</reference>
<keyword evidence="4" id="KW-1185">Reference proteome</keyword>
<evidence type="ECO:0000256" key="1">
    <source>
        <dbReference type="ARBA" id="ARBA00022679"/>
    </source>
</evidence>
<dbReference type="GO" id="GO:0016746">
    <property type="term" value="F:acyltransferase activity"/>
    <property type="evidence" value="ECO:0007669"/>
    <property type="project" value="UniProtKB-KW"/>
</dbReference>
<comment type="caution">
    <text evidence="3">The sequence shown here is derived from an EMBL/GenBank/DDBJ whole genome shotgun (WGS) entry which is preliminary data.</text>
</comment>
<dbReference type="EMBL" id="QYUQ01000002">
    <property type="protein sequence ID" value="RJG04504.1"/>
    <property type="molecule type" value="Genomic_DNA"/>
</dbReference>
<name>A0A3A3G9Q2_9BURK</name>
<dbReference type="AlphaFoldDB" id="A0A3A3G9Q2"/>
<proteinExistence type="predicted"/>
<dbReference type="InterPro" id="IPR013747">
    <property type="entry name" value="ACP_syn_III_C"/>
</dbReference>
<dbReference type="OrthoDB" id="8771453at2"/>
<evidence type="ECO:0000313" key="4">
    <source>
        <dbReference type="Proteomes" id="UP000266327"/>
    </source>
</evidence>
<dbReference type="SUPFAM" id="SSF50249">
    <property type="entry name" value="Nucleic acid-binding proteins"/>
    <property type="match status" value="1"/>
</dbReference>
<dbReference type="InterPro" id="IPR012340">
    <property type="entry name" value="NA-bd_OB-fold"/>
</dbReference>
<dbReference type="Gene3D" id="3.40.47.10">
    <property type="match status" value="2"/>
</dbReference>
<accession>A0A3A3G9Q2</accession>
<evidence type="ECO:0000313" key="3">
    <source>
        <dbReference type="EMBL" id="RJG04504.1"/>
    </source>
</evidence>
<dbReference type="Pfam" id="PF08541">
    <property type="entry name" value="ACP_syn_III_C"/>
    <property type="match status" value="1"/>
</dbReference>
<dbReference type="SUPFAM" id="SSF53901">
    <property type="entry name" value="Thiolase-like"/>
    <property type="match status" value="1"/>
</dbReference>